<keyword evidence="3" id="KW-1185">Reference proteome</keyword>
<dbReference type="InterPro" id="IPR051693">
    <property type="entry name" value="UPF0046_metallophosphoest"/>
</dbReference>
<sequence>RRIEQASIEKLRSADYIWDPLNEDHLSESELATRSSYALSILAARLLKRPERVLAVVAHWGTINNVFNRDLQNAEAIKLTLVPGEGWISDAVPFPVSPGGEAPLPPLPLPRHRSRELRLPEAAPRLLCLAGRRTSEAVRNVARKMGLEFVSASTVLEATSLLTTSGPWAVVVAALGTNGQTRLLDLGADESSLIRQAQGCPGPPTFVVFSHTAAANTQLQCSLDDAGADKVVCSEEDFLEFLRLRDLPPPPETDVEVIRQRTLATPSPRGPSEYSHSGEPAEYAPILRRRRRDFELSMRYGTSSPAYLNSETQTRRLLQMVTAVGTPLTCNPEPGRLRIVHVSDTHGLHEWLHLPPGDVLIHTGDTVNRYKGKPENRFKEFCAWLVKVSQLYRIVIFIAGNHDTQLAAANPEMDTVLQQLRLAAPNVVYLCNSGTFVDGWMHVWGSPCRHVRLDPYTNLPFKSSAFEIPDDERKQVWATIPQGVHLLMTHGPPARITGYPKSHSGDELLADRLQAFGNAYAPKYHCFGHEHDSVGVWNNGVTTFFNGAQEKMLKDDRRLGGFAWVFDVSRS</sequence>
<organism evidence="2 3">
    <name type="scientific">Cymbomonas tetramitiformis</name>
    <dbReference type="NCBI Taxonomy" id="36881"/>
    <lineage>
        <taxon>Eukaryota</taxon>
        <taxon>Viridiplantae</taxon>
        <taxon>Chlorophyta</taxon>
        <taxon>Pyramimonadophyceae</taxon>
        <taxon>Pyramimonadales</taxon>
        <taxon>Pyramimonadaceae</taxon>
        <taxon>Cymbomonas</taxon>
    </lineage>
</organism>
<dbReference type="SUPFAM" id="SSF56300">
    <property type="entry name" value="Metallo-dependent phosphatases"/>
    <property type="match status" value="1"/>
</dbReference>
<evidence type="ECO:0000313" key="2">
    <source>
        <dbReference type="EMBL" id="KAK3279923.1"/>
    </source>
</evidence>
<dbReference type="EMBL" id="LGRX02004607">
    <property type="protein sequence ID" value="KAK3279923.1"/>
    <property type="molecule type" value="Genomic_DNA"/>
</dbReference>
<feature type="non-terminal residue" evidence="2">
    <location>
        <position position="1"/>
    </location>
</feature>
<gene>
    <name evidence="2" type="ORF">CYMTET_12205</name>
</gene>
<proteinExistence type="predicted"/>
<feature type="domain" description="Calcineurin-like phosphoesterase" evidence="1">
    <location>
        <begin position="337"/>
        <end position="532"/>
    </location>
</feature>
<protein>
    <recommendedName>
        <fullName evidence="1">Calcineurin-like phosphoesterase domain-containing protein</fullName>
    </recommendedName>
</protein>
<accession>A0AAE0GL34</accession>
<dbReference type="InterPro" id="IPR004843">
    <property type="entry name" value="Calcineurin-like_PHP"/>
</dbReference>
<name>A0AAE0GL34_9CHLO</name>
<dbReference type="PANTHER" id="PTHR12905:SF0">
    <property type="entry name" value="CALCINEURIN-LIKE PHOSPHOESTERASE DOMAIN-CONTAINING PROTEIN"/>
    <property type="match status" value="1"/>
</dbReference>
<dbReference type="AlphaFoldDB" id="A0AAE0GL34"/>
<dbReference type="Pfam" id="PF00149">
    <property type="entry name" value="Metallophos"/>
    <property type="match status" value="1"/>
</dbReference>
<evidence type="ECO:0000313" key="3">
    <source>
        <dbReference type="Proteomes" id="UP001190700"/>
    </source>
</evidence>
<dbReference type="Proteomes" id="UP001190700">
    <property type="component" value="Unassembled WGS sequence"/>
</dbReference>
<dbReference type="Gene3D" id="3.60.21.10">
    <property type="match status" value="1"/>
</dbReference>
<reference evidence="2 3" key="1">
    <citation type="journal article" date="2015" name="Genome Biol. Evol.">
        <title>Comparative Genomics of a Bacterivorous Green Alga Reveals Evolutionary Causalities and Consequences of Phago-Mixotrophic Mode of Nutrition.</title>
        <authorList>
            <person name="Burns J.A."/>
            <person name="Paasch A."/>
            <person name="Narechania A."/>
            <person name="Kim E."/>
        </authorList>
    </citation>
    <scope>NUCLEOTIDE SEQUENCE [LARGE SCALE GENOMIC DNA]</scope>
    <source>
        <strain evidence="2 3">PLY_AMNH</strain>
    </source>
</reference>
<comment type="caution">
    <text evidence="2">The sequence shown here is derived from an EMBL/GenBank/DDBJ whole genome shotgun (WGS) entry which is preliminary data.</text>
</comment>
<dbReference type="InterPro" id="IPR029052">
    <property type="entry name" value="Metallo-depent_PP-like"/>
</dbReference>
<evidence type="ECO:0000259" key="1">
    <source>
        <dbReference type="Pfam" id="PF00149"/>
    </source>
</evidence>
<dbReference type="GO" id="GO:0016787">
    <property type="term" value="F:hydrolase activity"/>
    <property type="evidence" value="ECO:0007669"/>
    <property type="project" value="InterPro"/>
</dbReference>
<dbReference type="PANTHER" id="PTHR12905">
    <property type="entry name" value="METALLOPHOSPHOESTERASE"/>
    <property type="match status" value="1"/>
</dbReference>